<dbReference type="SUPFAM" id="SSF53098">
    <property type="entry name" value="Ribonuclease H-like"/>
    <property type="match status" value="1"/>
</dbReference>
<dbReference type="FunFam" id="1.10.340.70:FF:000001">
    <property type="entry name" value="Retrovirus-related Pol polyprotein from transposon gypsy-like Protein"/>
    <property type="match status" value="1"/>
</dbReference>
<dbReference type="InterPro" id="IPR041588">
    <property type="entry name" value="Integrase_H2C2"/>
</dbReference>
<dbReference type="Pfam" id="PF00078">
    <property type="entry name" value="RVT_1"/>
    <property type="match status" value="1"/>
</dbReference>
<dbReference type="Gene3D" id="1.10.340.70">
    <property type="match status" value="1"/>
</dbReference>
<dbReference type="Gene3D" id="3.10.10.10">
    <property type="entry name" value="HIV Type 1 Reverse Transcriptase, subunit A, domain 1"/>
    <property type="match status" value="1"/>
</dbReference>
<dbReference type="PANTHER" id="PTHR37984">
    <property type="entry name" value="PROTEIN CBG26694"/>
    <property type="match status" value="1"/>
</dbReference>
<dbReference type="Gene3D" id="3.30.70.270">
    <property type="match status" value="2"/>
</dbReference>
<dbReference type="GO" id="GO:0004523">
    <property type="term" value="F:RNA-DNA hybrid ribonuclease activity"/>
    <property type="evidence" value="ECO:0007669"/>
    <property type="project" value="UniProtKB-EC"/>
</dbReference>
<dbReference type="InterPro" id="IPR043128">
    <property type="entry name" value="Rev_trsase/Diguanyl_cyclase"/>
</dbReference>
<keyword evidence="3" id="KW-0645">Protease</keyword>
<reference evidence="14 15" key="1">
    <citation type="submission" date="2024-09" db="EMBL/GenBank/DDBJ databases">
        <title>A chromosome-level genome assembly of Gray's grenadier anchovy, Coilia grayii.</title>
        <authorList>
            <person name="Fu Z."/>
        </authorList>
    </citation>
    <scope>NUCLEOTIDE SEQUENCE [LARGE SCALE GENOMIC DNA]</scope>
    <source>
        <strain evidence="14">G4</strain>
        <tissue evidence="14">Muscle</tissue>
    </source>
</reference>
<dbReference type="CDD" id="cd09274">
    <property type="entry name" value="RNase_HI_RT_Ty3"/>
    <property type="match status" value="1"/>
</dbReference>
<feature type="domain" description="Reverse transcriptase" evidence="12">
    <location>
        <begin position="349"/>
        <end position="528"/>
    </location>
</feature>
<keyword evidence="4" id="KW-0808">Transferase</keyword>
<comment type="similarity">
    <text evidence="1">Belongs to the beta type-B retroviral polymerase family. HERV class-II K(HML-2) pol subfamily.</text>
</comment>
<keyword evidence="5" id="KW-0548">Nucleotidyltransferase</keyword>
<keyword evidence="15" id="KW-1185">Reference proteome</keyword>
<dbReference type="FunFam" id="3.10.20.370:FF:000001">
    <property type="entry name" value="Retrovirus-related Pol polyprotein from transposon 17.6-like protein"/>
    <property type="match status" value="1"/>
</dbReference>
<proteinExistence type="inferred from homology"/>
<dbReference type="Gene3D" id="3.30.420.10">
    <property type="entry name" value="Ribonuclease H-like superfamily/Ribonuclease H"/>
    <property type="match status" value="1"/>
</dbReference>
<evidence type="ECO:0000256" key="8">
    <source>
        <dbReference type="ARBA" id="ARBA00022801"/>
    </source>
</evidence>
<organism evidence="14 15">
    <name type="scientific">Coilia grayii</name>
    <name type="common">Gray's grenadier anchovy</name>
    <dbReference type="NCBI Taxonomy" id="363190"/>
    <lineage>
        <taxon>Eukaryota</taxon>
        <taxon>Metazoa</taxon>
        <taxon>Chordata</taxon>
        <taxon>Craniata</taxon>
        <taxon>Vertebrata</taxon>
        <taxon>Euteleostomi</taxon>
        <taxon>Actinopterygii</taxon>
        <taxon>Neopterygii</taxon>
        <taxon>Teleostei</taxon>
        <taxon>Clupei</taxon>
        <taxon>Clupeiformes</taxon>
        <taxon>Clupeoidei</taxon>
        <taxon>Engraulidae</taxon>
        <taxon>Coilinae</taxon>
        <taxon>Coilia</taxon>
    </lineage>
</organism>
<dbReference type="InterPro" id="IPR000477">
    <property type="entry name" value="RT_dom"/>
</dbReference>
<feature type="region of interest" description="Disordered" evidence="11">
    <location>
        <begin position="1307"/>
        <end position="1347"/>
    </location>
</feature>
<dbReference type="GO" id="GO:0006508">
    <property type="term" value="P:proteolysis"/>
    <property type="evidence" value="ECO:0007669"/>
    <property type="project" value="UniProtKB-KW"/>
</dbReference>
<dbReference type="Pfam" id="PF00665">
    <property type="entry name" value="rve"/>
    <property type="match status" value="1"/>
</dbReference>
<dbReference type="InterPro" id="IPR050951">
    <property type="entry name" value="Retrovirus_Pol_polyprotein"/>
</dbReference>
<dbReference type="GO" id="GO:0003964">
    <property type="term" value="F:RNA-directed DNA polymerase activity"/>
    <property type="evidence" value="ECO:0007669"/>
    <property type="project" value="UniProtKB-KW"/>
</dbReference>
<protein>
    <recommendedName>
        <fullName evidence="10">Gypsy retrotransposon integrase-like protein 1</fullName>
        <ecNumber evidence="2">3.1.26.4</ecNumber>
    </recommendedName>
</protein>
<dbReference type="InterPro" id="IPR012337">
    <property type="entry name" value="RNaseH-like_sf"/>
</dbReference>
<dbReference type="InterPro" id="IPR043502">
    <property type="entry name" value="DNA/RNA_pol_sf"/>
</dbReference>
<evidence type="ECO:0000259" key="12">
    <source>
        <dbReference type="PROSITE" id="PS50878"/>
    </source>
</evidence>
<dbReference type="InterPro" id="IPR001584">
    <property type="entry name" value="Integrase_cat-core"/>
</dbReference>
<gene>
    <name evidence="14" type="ORF">ACEWY4_023789</name>
</gene>
<evidence type="ECO:0000256" key="5">
    <source>
        <dbReference type="ARBA" id="ARBA00022695"/>
    </source>
</evidence>
<dbReference type="EC" id="3.1.26.4" evidence="2"/>
<evidence type="ECO:0000259" key="13">
    <source>
        <dbReference type="PROSITE" id="PS50994"/>
    </source>
</evidence>
<keyword evidence="9" id="KW-0695">RNA-directed DNA polymerase</keyword>
<evidence type="ECO:0000256" key="11">
    <source>
        <dbReference type="SAM" id="MobiDB-lite"/>
    </source>
</evidence>
<dbReference type="Gene3D" id="3.10.20.370">
    <property type="match status" value="1"/>
</dbReference>
<feature type="domain" description="Integrase catalytic" evidence="13">
    <location>
        <begin position="1013"/>
        <end position="1171"/>
    </location>
</feature>
<evidence type="ECO:0000256" key="7">
    <source>
        <dbReference type="ARBA" id="ARBA00022759"/>
    </source>
</evidence>
<evidence type="ECO:0000256" key="1">
    <source>
        <dbReference type="ARBA" id="ARBA00010879"/>
    </source>
</evidence>
<keyword evidence="8" id="KW-0378">Hydrolase</keyword>
<name>A0ABD1J045_9TELE</name>
<dbReference type="Pfam" id="PF17919">
    <property type="entry name" value="RT_RNaseH_2"/>
    <property type="match status" value="1"/>
</dbReference>
<dbReference type="PROSITE" id="PS50878">
    <property type="entry name" value="RT_POL"/>
    <property type="match status" value="1"/>
</dbReference>
<dbReference type="CDD" id="cd01647">
    <property type="entry name" value="RT_LTR"/>
    <property type="match status" value="1"/>
</dbReference>
<dbReference type="GO" id="GO:0008233">
    <property type="term" value="F:peptidase activity"/>
    <property type="evidence" value="ECO:0007669"/>
    <property type="project" value="UniProtKB-KW"/>
</dbReference>
<dbReference type="SUPFAM" id="SSF56672">
    <property type="entry name" value="DNA/RNA polymerases"/>
    <property type="match status" value="1"/>
</dbReference>
<dbReference type="InterPro" id="IPR041577">
    <property type="entry name" value="RT_RNaseH_2"/>
</dbReference>
<evidence type="ECO:0000256" key="6">
    <source>
        <dbReference type="ARBA" id="ARBA00022722"/>
    </source>
</evidence>
<evidence type="ECO:0000256" key="4">
    <source>
        <dbReference type="ARBA" id="ARBA00022679"/>
    </source>
</evidence>
<comment type="caution">
    <text evidence="14">The sequence shown here is derived from an EMBL/GenBank/DDBJ whole genome shotgun (WGS) entry which is preliminary data.</text>
</comment>
<evidence type="ECO:0000256" key="3">
    <source>
        <dbReference type="ARBA" id="ARBA00022670"/>
    </source>
</evidence>
<dbReference type="FunFam" id="3.30.420.10:FF:000032">
    <property type="entry name" value="Retrovirus-related Pol polyprotein from transposon 297-like Protein"/>
    <property type="match status" value="1"/>
</dbReference>
<dbReference type="EMBL" id="JBHFQA010000021">
    <property type="protein sequence ID" value="KAL2079996.1"/>
    <property type="molecule type" value="Genomic_DNA"/>
</dbReference>
<dbReference type="InterPro" id="IPR036397">
    <property type="entry name" value="RNaseH_sf"/>
</dbReference>
<sequence length="1444" mass="161392">MLDSGSMACSISERAVGKLSSACVLPEKQQSEENIILVGCGGLQTRPEGFYDLEMQIYGVCFVVPTLVVPGQLDDLILGSNVIKHLIHDLKDDDSYWDLASRREHESDPGIEYFLTMFTNVERWRGGAVPEKIGTVKLTQAVTLLPRHEHLVWGKLPANVPMSPGSTVVVEPTTSKAMPRGILVGRLVTPLWGDGWVPLTVVNPSDEAITLKRNSKLADVSPCLAVEDLDVFQGLHVAKGAEVSDEEKQRLDCSFSASSAVQPAKSLSELGLGDIDVDSCEVSETCKSRLIQLLTDYQDIFSKHSLDCGEVRGYTHRIHLTDTRPFRLPYRRVPPAHYQKLRQVLTDMEEKGIIRKSSSEYASPLVMVWKRDGGVRICTDFRWLNARTLKDAHPLPHQSDCLAALGGNCFFSTMDLTSGFFNIPMHEDDKKYTAFTTPLGLHEYNRMPQGLCNSPASFMRVMTGIFGDMNFSKLLCYLDDLLVFAPTEEEALSRLQTVFHRLRANNLKLAPKKCHLLRTRVKFLGHVIDSGGVSVDSDKVEVISSMSVQDLMDNDGRTPSVKRIKSFLGMVFYYQHFIPHCSSIARPLFALTGGQKRRGKLAKVKRSQGVYRRLTPDDWTDECFTAFTTLKTMLLECVILAHPDFGEPFILSVDASLDGLGAVLSQVPKGERLARPVAFASKTLSASQRKYPAHRLEFLALKWSVCEKFSHWLKGRSFTIWTDNNPLTYLLTKPKLDACEIRWVSKLASYSFDLKHLPGKRNVVADALSRDPFTKCVGHRLLREPYSMLIQEADGVSEGSVQDVFRVSCQSQIRRPASHPAALGGYHAAEIRALCQVHCDWDVAAETRALCLALHVQQLPSGQDALPMFSAQELQLSQEQDPCISKVLPFVVARKQPSRREKYGADPKVLRLFKQWDKLRVHDSVLYRVTTDPVSKRKRFQYVLPDSLRDKALSGIHDLAGHQGQDRTLSLARQRFYWPDMEKSVRSYVGCCPRCVVGKSPEPAARAPLVSIKSSAPMELVCVDFWSAEDSKQRSVDVLVVTDHFTKLAHAFPCANQTAKQVAKKLWDNVFCVYGFPQRIHSDQGTNFESKLIAELLRLAGVAKSHTTPYHPMGNGGTERFNRTLGNMLRTLPLKDKNQWPQQIQTLTFAYNATIHETTGYAPFFLMFGRVPRLPVDIMFKQVLNDPMVANYDSYVKSLVSCLKSAMEIAQKHASTEQQHQAQQYDRRVKGTYLSVGDRVLVANKGERGKKKLADKWENNVYTVVEVNPRIHVYKIQDEKGHTRVVHRNLLLEVNFLPLPEVDRDENASSTDLFLSPQESDRDSCDSGDEVVSSSDTQSHTDETQELSCSAAGEVFTVASPEALHQSTVASSDELVQSVSSPCPTSAIADSPSTSFTSHDTCTLSTDSRTHTEVGGPVRTRTGRLVKSVNRLIESLVQRPFLKG</sequence>
<evidence type="ECO:0000256" key="10">
    <source>
        <dbReference type="ARBA" id="ARBA00039658"/>
    </source>
</evidence>
<dbReference type="PROSITE" id="PS50994">
    <property type="entry name" value="INTEGRASE"/>
    <property type="match status" value="1"/>
</dbReference>
<dbReference type="Proteomes" id="UP001591681">
    <property type="component" value="Unassembled WGS sequence"/>
</dbReference>
<dbReference type="FunFam" id="3.10.10.10:FF:000007">
    <property type="entry name" value="Retrovirus-related Pol polyprotein from transposon 17.6-like Protein"/>
    <property type="match status" value="1"/>
</dbReference>
<keyword evidence="6" id="KW-0540">Nuclease</keyword>
<dbReference type="PANTHER" id="PTHR37984:SF15">
    <property type="entry name" value="INTEGRASE CATALYTIC DOMAIN-CONTAINING PROTEIN"/>
    <property type="match status" value="1"/>
</dbReference>
<evidence type="ECO:0000256" key="9">
    <source>
        <dbReference type="ARBA" id="ARBA00022918"/>
    </source>
</evidence>
<accession>A0ABD1J045</accession>
<dbReference type="Pfam" id="PF17921">
    <property type="entry name" value="Integrase_H2C2"/>
    <property type="match status" value="1"/>
</dbReference>
<keyword evidence="7" id="KW-0255">Endonuclease</keyword>
<evidence type="ECO:0000313" key="14">
    <source>
        <dbReference type="EMBL" id="KAL2079996.1"/>
    </source>
</evidence>
<evidence type="ECO:0000256" key="2">
    <source>
        <dbReference type="ARBA" id="ARBA00012180"/>
    </source>
</evidence>
<evidence type="ECO:0000313" key="15">
    <source>
        <dbReference type="Proteomes" id="UP001591681"/>
    </source>
</evidence>